<sequence>MTVNAGRTTFGIRAGVNFQNINGKNMDGGDLENHVLTGFNAGVNAEVPIGTGFYVQPGLLYSQKGAQSENKVNKVHLSYVELPVNLVYKPILGSGNMVLGFGPYAALGVGGNVETNGNKTKVEFVSDYEPSTPAPQFKKFDAGANFLAGYEFVSRLSFQLNAQLGLVNINPEISTNDKSKLKNTGFGVSLGYRF</sequence>
<evidence type="ECO:0000313" key="3">
    <source>
        <dbReference type="Proteomes" id="UP000077177"/>
    </source>
</evidence>
<reference evidence="3" key="1">
    <citation type="submission" date="2015-01" db="EMBL/GenBank/DDBJ databases">
        <title>Flavisolibacter sp./LCS9/ whole genome sequencing.</title>
        <authorList>
            <person name="Kim M.K."/>
            <person name="Srinivasan S."/>
            <person name="Lee J.-J."/>
        </authorList>
    </citation>
    <scope>NUCLEOTIDE SEQUENCE [LARGE SCALE GENOMIC DNA]</scope>
    <source>
        <strain evidence="3">LCS9</strain>
    </source>
</reference>
<dbReference type="SUPFAM" id="SSF56925">
    <property type="entry name" value="OMPA-like"/>
    <property type="match status" value="1"/>
</dbReference>
<dbReference type="EMBL" id="CP011390">
    <property type="protein sequence ID" value="ANE53375.1"/>
    <property type="molecule type" value="Genomic_DNA"/>
</dbReference>
<organism evidence="2 3">
    <name type="scientific">Flavisolibacter tropicus</name>
    <dbReference type="NCBI Taxonomy" id="1492898"/>
    <lineage>
        <taxon>Bacteria</taxon>
        <taxon>Pseudomonadati</taxon>
        <taxon>Bacteroidota</taxon>
        <taxon>Chitinophagia</taxon>
        <taxon>Chitinophagales</taxon>
        <taxon>Chitinophagaceae</taxon>
        <taxon>Flavisolibacter</taxon>
    </lineage>
</organism>
<dbReference type="InterPro" id="IPR025665">
    <property type="entry name" value="Beta-barrel_OMP_2"/>
</dbReference>
<dbReference type="Proteomes" id="UP000077177">
    <property type="component" value="Chromosome"/>
</dbReference>
<name>A0A172U209_9BACT</name>
<keyword evidence="3" id="KW-1185">Reference proteome</keyword>
<proteinExistence type="predicted"/>
<dbReference type="KEGG" id="fla:SY85_07885"/>
<accession>A0A172U209</accession>
<reference evidence="2 3" key="2">
    <citation type="journal article" date="2016" name="Int. J. Syst. Evol. Microbiol.">
        <title>Flavisolibacter tropicus sp. nov., isolated from tropical soil.</title>
        <authorList>
            <person name="Lee J.J."/>
            <person name="Kang M.S."/>
            <person name="Kim G.S."/>
            <person name="Lee C.S."/>
            <person name="Lim S."/>
            <person name="Lee J."/>
            <person name="Roh S.H."/>
            <person name="Kang H."/>
            <person name="Ha J.M."/>
            <person name="Bae S."/>
            <person name="Jung H.Y."/>
            <person name="Kim M.K."/>
        </authorList>
    </citation>
    <scope>NUCLEOTIDE SEQUENCE [LARGE SCALE GENOMIC DNA]</scope>
    <source>
        <strain evidence="2 3">LCS9</strain>
    </source>
</reference>
<evidence type="ECO:0000313" key="2">
    <source>
        <dbReference type="EMBL" id="ANE53375.1"/>
    </source>
</evidence>
<evidence type="ECO:0000259" key="1">
    <source>
        <dbReference type="Pfam" id="PF13568"/>
    </source>
</evidence>
<protein>
    <recommendedName>
        <fullName evidence="1">Outer membrane protein beta-barrel domain-containing protein</fullName>
    </recommendedName>
</protein>
<dbReference type="Pfam" id="PF13568">
    <property type="entry name" value="OMP_b-brl_2"/>
    <property type="match status" value="1"/>
</dbReference>
<dbReference type="InterPro" id="IPR011250">
    <property type="entry name" value="OMP/PagP_B-barrel"/>
</dbReference>
<gene>
    <name evidence="2" type="ORF">SY85_07885</name>
</gene>
<dbReference type="STRING" id="1492898.SY85_07885"/>
<feature type="domain" description="Outer membrane protein beta-barrel" evidence="1">
    <location>
        <begin position="9"/>
        <end position="169"/>
    </location>
</feature>
<dbReference type="AlphaFoldDB" id="A0A172U209"/>